<sequence>MGEFVGVDPANLRELAVRLQRLHAVLARYGPGMQQKMQKWGSGLDYTALPRLLDEALNDARDMEARTSRASELAARAAGGVDAPPHHVPAAAATVELDWTASGHSAHQAGHDAGTLDAALAAGPERADARTHQVRESLVRHLNDGSYLGAFWAGACPLALRAARSLARRAGAAMFSAESAGILRALGASLASATQMRKGTGKDRRPLMSDETRAAIIGHDDLWSVAMLFKYGPRGNAWDSHFLAEMVRAVLDARAAGALDVPLPEPTEDNAARLARLRAEFDPVVAVLGRASENGHAARHVLGCPVTGPSYAAMLLNDDDGGGRPAPGEGPGLGGPVGDFLTAAVSAGRGVTEDAKESAWSVVTIVRAGSEFGDRRPGAALPDGIRAALAFTADRYLPDLAAPGPGNEARPPAGSPPGSWTPHVAEADLARFVHHAFPDPRDAAAFLARVAEHRAGRGPDPGIVGG</sequence>
<dbReference type="EMBL" id="JACHND010000001">
    <property type="protein sequence ID" value="MBB4698869.1"/>
    <property type="molecule type" value="Genomic_DNA"/>
</dbReference>
<evidence type="ECO:0000256" key="1">
    <source>
        <dbReference type="SAM" id="MobiDB-lite"/>
    </source>
</evidence>
<name>A0A7W7D2N1_9ACTN</name>
<feature type="region of interest" description="Disordered" evidence="1">
    <location>
        <begin position="400"/>
        <end position="422"/>
    </location>
</feature>
<evidence type="ECO:0000313" key="2">
    <source>
        <dbReference type="EMBL" id="MBB4698869.1"/>
    </source>
</evidence>
<dbReference type="Proteomes" id="UP000542210">
    <property type="component" value="Unassembled WGS sequence"/>
</dbReference>
<proteinExistence type="predicted"/>
<reference evidence="2 3" key="1">
    <citation type="submission" date="2020-08" db="EMBL/GenBank/DDBJ databases">
        <title>Sequencing the genomes of 1000 actinobacteria strains.</title>
        <authorList>
            <person name="Klenk H.-P."/>
        </authorList>
    </citation>
    <scope>NUCLEOTIDE SEQUENCE [LARGE SCALE GENOMIC DNA]</scope>
    <source>
        <strain evidence="2 3">DSM 45784</strain>
    </source>
</reference>
<comment type="caution">
    <text evidence="2">The sequence shown here is derived from an EMBL/GenBank/DDBJ whole genome shotgun (WGS) entry which is preliminary data.</text>
</comment>
<organism evidence="2 3">
    <name type="scientific">Sphaerisporangium siamense</name>
    <dbReference type="NCBI Taxonomy" id="795645"/>
    <lineage>
        <taxon>Bacteria</taxon>
        <taxon>Bacillati</taxon>
        <taxon>Actinomycetota</taxon>
        <taxon>Actinomycetes</taxon>
        <taxon>Streptosporangiales</taxon>
        <taxon>Streptosporangiaceae</taxon>
        <taxon>Sphaerisporangium</taxon>
    </lineage>
</organism>
<protein>
    <submittedName>
        <fullName evidence="2">Uncharacterized protein</fullName>
    </submittedName>
</protein>
<dbReference type="RefSeq" id="WP_184876008.1">
    <property type="nucleotide sequence ID" value="NZ_BOOV01000041.1"/>
</dbReference>
<evidence type="ECO:0000313" key="3">
    <source>
        <dbReference type="Proteomes" id="UP000542210"/>
    </source>
</evidence>
<dbReference type="AlphaFoldDB" id="A0A7W7D2N1"/>
<accession>A0A7W7D2N1</accession>
<gene>
    <name evidence="2" type="ORF">BJ982_000413</name>
</gene>
<keyword evidence="3" id="KW-1185">Reference proteome</keyword>